<dbReference type="PANTHER" id="PTHR35585:SF1">
    <property type="entry name" value="HHE DOMAIN PROTEIN (AFU_ORTHOLOGUE AFUA_4G00730)"/>
    <property type="match status" value="1"/>
</dbReference>
<dbReference type="PANTHER" id="PTHR35585">
    <property type="entry name" value="HHE DOMAIN PROTEIN (AFU_ORTHOLOGUE AFUA_4G00730)"/>
    <property type="match status" value="1"/>
</dbReference>
<accession>A0A9P8RGU8</accession>
<dbReference type="RefSeq" id="XP_045952053.1">
    <property type="nucleotide sequence ID" value="XM_046105412.1"/>
</dbReference>
<organism evidence="2 3">
    <name type="scientific">Truncatella angustata</name>
    <dbReference type="NCBI Taxonomy" id="152316"/>
    <lineage>
        <taxon>Eukaryota</taxon>
        <taxon>Fungi</taxon>
        <taxon>Dikarya</taxon>
        <taxon>Ascomycota</taxon>
        <taxon>Pezizomycotina</taxon>
        <taxon>Sordariomycetes</taxon>
        <taxon>Xylariomycetidae</taxon>
        <taxon>Amphisphaeriales</taxon>
        <taxon>Sporocadaceae</taxon>
        <taxon>Truncatella</taxon>
    </lineage>
</organism>
<sequence>MRPSLFRPLIRVSYFQSAFTRCYTPLSTRIAAMSTITEAITKDHRELEEYYNQVINSNDADHRVRYGNEFTWELARHSVGEELIVYPAMEKYLGHQGKQLADKDREEHHHIRPLSLNESAILVINVILGRDPKYVPKLKELWKSLSQHIREEEKEDLPALEQALQNSKGESETLAKSFSRSKYFVPSRSHPSAGENPLFESVVGLMVAPIDKLADMSRKFPQ</sequence>
<feature type="domain" description="Hemerythrin-like" evidence="1">
    <location>
        <begin position="35"/>
        <end position="160"/>
    </location>
</feature>
<dbReference type="Pfam" id="PF01814">
    <property type="entry name" value="Hemerythrin"/>
    <property type="match status" value="1"/>
</dbReference>
<dbReference type="InterPro" id="IPR012312">
    <property type="entry name" value="Hemerythrin-like"/>
</dbReference>
<name>A0A9P8RGU8_9PEZI</name>
<dbReference type="Proteomes" id="UP000758603">
    <property type="component" value="Unassembled WGS sequence"/>
</dbReference>
<protein>
    <recommendedName>
        <fullName evidence="1">Hemerythrin-like domain-containing protein</fullName>
    </recommendedName>
</protein>
<dbReference type="EMBL" id="JAGPXC010000011">
    <property type="protein sequence ID" value="KAH6645539.1"/>
    <property type="molecule type" value="Genomic_DNA"/>
</dbReference>
<gene>
    <name evidence="2" type="ORF">BKA67DRAFT_613536</name>
</gene>
<evidence type="ECO:0000313" key="3">
    <source>
        <dbReference type="Proteomes" id="UP000758603"/>
    </source>
</evidence>
<evidence type="ECO:0000259" key="1">
    <source>
        <dbReference type="Pfam" id="PF01814"/>
    </source>
</evidence>
<dbReference type="OrthoDB" id="9983919at2759"/>
<dbReference type="Gene3D" id="1.20.120.520">
    <property type="entry name" value="nmb1532 protein domain like"/>
    <property type="match status" value="1"/>
</dbReference>
<dbReference type="GeneID" id="70134303"/>
<proteinExistence type="predicted"/>
<reference evidence="2" key="1">
    <citation type="journal article" date="2021" name="Nat. Commun.">
        <title>Genetic determinants of endophytism in the Arabidopsis root mycobiome.</title>
        <authorList>
            <person name="Mesny F."/>
            <person name="Miyauchi S."/>
            <person name="Thiergart T."/>
            <person name="Pickel B."/>
            <person name="Atanasova L."/>
            <person name="Karlsson M."/>
            <person name="Huettel B."/>
            <person name="Barry K.W."/>
            <person name="Haridas S."/>
            <person name="Chen C."/>
            <person name="Bauer D."/>
            <person name="Andreopoulos W."/>
            <person name="Pangilinan J."/>
            <person name="LaButti K."/>
            <person name="Riley R."/>
            <person name="Lipzen A."/>
            <person name="Clum A."/>
            <person name="Drula E."/>
            <person name="Henrissat B."/>
            <person name="Kohler A."/>
            <person name="Grigoriev I.V."/>
            <person name="Martin F.M."/>
            <person name="Hacquard S."/>
        </authorList>
    </citation>
    <scope>NUCLEOTIDE SEQUENCE</scope>
    <source>
        <strain evidence="2">MPI-SDFR-AT-0073</strain>
    </source>
</reference>
<comment type="caution">
    <text evidence="2">The sequence shown here is derived from an EMBL/GenBank/DDBJ whole genome shotgun (WGS) entry which is preliminary data.</text>
</comment>
<dbReference type="AlphaFoldDB" id="A0A9P8RGU8"/>
<keyword evidence="3" id="KW-1185">Reference proteome</keyword>
<evidence type="ECO:0000313" key="2">
    <source>
        <dbReference type="EMBL" id="KAH6645539.1"/>
    </source>
</evidence>